<comment type="caution">
    <text evidence="3">The sequence shown here is derived from an EMBL/GenBank/DDBJ whole genome shotgun (WGS) entry which is preliminary data.</text>
</comment>
<feature type="signal peptide" evidence="1">
    <location>
        <begin position="1"/>
        <end position="24"/>
    </location>
</feature>
<protein>
    <recommendedName>
        <fullName evidence="2">Bulb-type lectin domain-containing protein</fullName>
    </recommendedName>
</protein>
<accession>A0A0M9BRA1</accession>
<dbReference type="EMBL" id="LITU01000053">
    <property type="protein sequence ID" value="KOY16522.1"/>
    <property type="molecule type" value="Genomic_DNA"/>
</dbReference>
<gene>
    <name evidence="3" type="ORF">AMS66_11770</name>
</gene>
<keyword evidence="1" id="KW-0732">Signal</keyword>
<dbReference type="PROSITE" id="PS50927">
    <property type="entry name" value="BULB_LECTIN"/>
    <property type="match status" value="1"/>
</dbReference>
<dbReference type="InterPro" id="IPR036426">
    <property type="entry name" value="Bulb-type_lectin_dom_sf"/>
</dbReference>
<feature type="chain" id="PRO_5005832325" description="Bulb-type lectin domain-containing protein" evidence="1">
    <location>
        <begin position="25"/>
        <end position="159"/>
    </location>
</feature>
<dbReference type="AlphaFoldDB" id="A0A0M9BRA1"/>
<feature type="domain" description="Bulb-type lectin" evidence="2">
    <location>
        <begin position="26"/>
        <end position="159"/>
    </location>
</feature>
<dbReference type="RefSeq" id="WP_053780959.1">
    <property type="nucleotide sequence ID" value="NZ_LITU01000053.1"/>
</dbReference>
<reference evidence="3 4" key="1">
    <citation type="submission" date="2015-08" db="EMBL/GenBank/DDBJ databases">
        <title>Draft genome sequence of cellulolytic and xylanolytic Paenibacillus sp. A59, isolated from a decaying forest soil from Patagonia, Argentina.</title>
        <authorList>
            <person name="Ghio S."/>
            <person name="Caceres A.M."/>
            <person name="Talia P."/>
            <person name="Grasso D."/>
            <person name="Campos E."/>
        </authorList>
    </citation>
    <scope>NUCLEOTIDE SEQUENCE [LARGE SCALE GENOMIC DNA]</scope>
    <source>
        <strain evidence="3 4">A59</strain>
    </source>
</reference>
<name>A0A0M9BRA1_9BACL</name>
<proteinExistence type="predicted"/>
<dbReference type="Gene3D" id="2.90.10.10">
    <property type="entry name" value="Bulb-type lectin domain"/>
    <property type="match status" value="2"/>
</dbReference>
<evidence type="ECO:0000259" key="2">
    <source>
        <dbReference type="PROSITE" id="PS50927"/>
    </source>
</evidence>
<evidence type="ECO:0000313" key="3">
    <source>
        <dbReference type="EMBL" id="KOY16522.1"/>
    </source>
</evidence>
<dbReference type="SUPFAM" id="SSF51110">
    <property type="entry name" value="alpha-D-mannose-specific plant lectins"/>
    <property type="match status" value="1"/>
</dbReference>
<dbReference type="InterPro" id="IPR001480">
    <property type="entry name" value="Bulb-type_lectin_dom"/>
</dbReference>
<dbReference type="Proteomes" id="UP000037688">
    <property type="component" value="Unassembled WGS sequence"/>
</dbReference>
<evidence type="ECO:0000313" key="4">
    <source>
        <dbReference type="Proteomes" id="UP000037688"/>
    </source>
</evidence>
<dbReference type="PATRIC" id="fig|1705561.3.peg.2232"/>
<sequence length="159" mass="18108">MKKAILLFAAIFMFLLSIAPSASAAGDRLNYDIMYNNSIPLVSNNNRFSLQYNVYGDLQLWDNRTRTMLWNTKTSDTRINHFKIDYWSGKLVLQDPQNTPYWTSDNKAWSTSYYGADNVPPNLRGNVLIVQNDGNLVLYNTETPSAGWYPVWASNTGGH</sequence>
<dbReference type="OrthoDB" id="291765at2"/>
<evidence type="ECO:0000256" key="1">
    <source>
        <dbReference type="SAM" id="SignalP"/>
    </source>
</evidence>
<keyword evidence="4" id="KW-1185">Reference proteome</keyword>
<organism evidence="3 4">
    <name type="scientific">Paenibacillus xylanivorans</name>
    <dbReference type="NCBI Taxonomy" id="1705561"/>
    <lineage>
        <taxon>Bacteria</taxon>
        <taxon>Bacillati</taxon>
        <taxon>Bacillota</taxon>
        <taxon>Bacilli</taxon>
        <taxon>Bacillales</taxon>
        <taxon>Paenibacillaceae</taxon>
        <taxon>Paenibacillus</taxon>
    </lineage>
</organism>